<evidence type="ECO:0000256" key="5">
    <source>
        <dbReference type="ARBA" id="ARBA00013093"/>
    </source>
</evidence>
<evidence type="ECO:0000259" key="15">
    <source>
        <dbReference type="Pfam" id="PF18913"/>
    </source>
</evidence>
<keyword evidence="9 12" id="KW-0119">Carbohydrate metabolism</keyword>
<evidence type="ECO:0000256" key="9">
    <source>
        <dbReference type="ARBA" id="ARBA00023277"/>
    </source>
</evidence>
<dbReference type="Pfam" id="PF00316">
    <property type="entry name" value="FBPase"/>
    <property type="match status" value="1"/>
</dbReference>
<dbReference type="FunFam" id="3.40.190.80:FF:000001">
    <property type="entry name" value="Fructose-1,6-bisphosphatase class 1"/>
    <property type="match status" value="1"/>
</dbReference>
<dbReference type="Gene3D" id="3.40.190.80">
    <property type="match status" value="1"/>
</dbReference>
<keyword evidence="7 12" id="KW-0378">Hydrolase</keyword>
<dbReference type="InterPro" id="IPR020548">
    <property type="entry name" value="Fructose_bisphosphatase_AS"/>
</dbReference>
<organism evidence="16 17">
    <name type="scientific">Diacronema lutheri</name>
    <name type="common">Unicellular marine alga</name>
    <name type="synonym">Monochrysis lutheri</name>
    <dbReference type="NCBI Taxonomy" id="2081491"/>
    <lineage>
        <taxon>Eukaryota</taxon>
        <taxon>Haptista</taxon>
        <taxon>Haptophyta</taxon>
        <taxon>Pavlovophyceae</taxon>
        <taxon>Pavlovales</taxon>
        <taxon>Pavlovaceae</taxon>
        <taxon>Diacronema</taxon>
    </lineage>
</organism>
<evidence type="ECO:0000256" key="12">
    <source>
        <dbReference type="RuleBase" id="RU000508"/>
    </source>
</evidence>
<dbReference type="PIRSF" id="PIRSF500210">
    <property type="entry name" value="FBPtase"/>
    <property type="match status" value="1"/>
</dbReference>
<comment type="cofactor">
    <cofactor evidence="2">
        <name>Mg(2+)</name>
        <dbReference type="ChEBI" id="CHEBI:18420"/>
    </cofactor>
</comment>
<comment type="subunit">
    <text evidence="4">Homotetramer.</text>
</comment>
<dbReference type="GO" id="GO:0006000">
    <property type="term" value="P:fructose metabolic process"/>
    <property type="evidence" value="ECO:0007669"/>
    <property type="project" value="TreeGrafter"/>
</dbReference>
<dbReference type="Proteomes" id="UP000751190">
    <property type="component" value="Unassembled WGS sequence"/>
</dbReference>
<evidence type="ECO:0000256" key="3">
    <source>
        <dbReference type="ARBA" id="ARBA00010941"/>
    </source>
</evidence>
<dbReference type="PANTHER" id="PTHR11556">
    <property type="entry name" value="FRUCTOSE-1,6-BISPHOSPHATASE-RELATED"/>
    <property type="match status" value="1"/>
</dbReference>
<dbReference type="GO" id="GO:0005986">
    <property type="term" value="P:sucrose biosynthetic process"/>
    <property type="evidence" value="ECO:0007669"/>
    <property type="project" value="TreeGrafter"/>
</dbReference>
<gene>
    <name evidence="16" type="ORF">KFE25_014291</name>
</gene>
<dbReference type="GO" id="GO:0005829">
    <property type="term" value="C:cytosol"/>
    <property type="evidence" value="ECO:0007669"/>
    <property type="project" value="TreeGrafter"/>
</dbReference>
<dbReference type="EMBL" id="JAGTXO010000035">
    <property type="protein sequence ID" value="KAG8460146.1"/>
    <property type="molecule type" value="Genomic_DNA"/>
</dbReference>
<dbReference type="GO" id="GO:0030388">
    <property type="term" value="P:fructose 1,6-bisphosphate metabolic process"/>
    <property type="evidence" value="ECO:0007669"/>
    <property type="project" value="TreeGrafter"/>
</dbReference>
<dbReference type="PIRSF" id="PIRSF000904">
    <property type="entry name" value="FBPtase_SBPase"/>
    <property type="match status" value="1"/>
</dbReference>
<evidence type="ECO:0000259" key="14">
    <source>
        <dbReference type="Pfam" id="PF00316"/>
    </source>
</evidence>
<dbReference type="OrthoDB" id="10256725at2759"/>
<evidence type="ECO:0000256" key="2">
    <source>
        <dbReference type="ARBA" id="ARBA00001946"/>
    </source>
</evidence>
<dbReference type="OMA" id="RCMAVGT"/>
<evidence type="ECO:0000256" key="1">
    <source>
        <dbReference type="ARBA" id="ARBA00001273"/>
    </source>
</evidence>
<sequence length="447" mass="47761">MARLVALLAALALGGAEALAVGRTSRVVHGSRGAARMAVTRAPKAGSAVVNGRTVVLPKFSEECSYTGITLTRYMIEFARANPELAELESILASIQTACKTISTLVRRSSMTGLVGLQGGGGSVNVQGEEQKKLDVITNDVLKNALKFSGKMATLASEEEDAPVALDEDDNYDAYRPKDIVIEEGNKYIAVFDPLDGSSNVDAGIPTGTIFGIFDEGDQTCVVDEGLPLTAAEQECLASTLRPGNALIASGYCLYSSATHFVFTLGAGVQGFTLDESNGEFVLTHPDIMLPPRGKIYSLNEGNRWAWDNALRDYVTAIQKGEGESGVAYTSRYIGSMVGDVHRTLLYGGIFAYAGDKKNVNGKLRLLYEAAPMSFLVEQAGGKAVTGLHRIMDIVPSGVHQRVPVIMGSPDDVAECQKYYTAESAKDPEMKKRCDARMVPKLQKVGA</sequence>
<evidence type="ECO:0000256" key="6">
    <source>
        <dbReference type="ARBA" id="ARBA00022723"/>
    </source>
</evidence>
<comment type="catalytic activity">
    <reaction evidence="1">
        <text>beta-D-fructose 1,6-bisphosphate + H2O = beta-D-fructose 6-phosphate + phosphate</text>
        <dbReference type="Rhea" id="RHEA:11064"/>
        <dbReference type="ChEBI" id="CHEBI:15377"/>
        <dbReference type="ChEBI" id="CHEBI:32966"/>
        <dbReference type="ChEBI" id="CHEBI:43474"/>
        <dbReference type="ChEBI" id="CHEBI:57634"/>
        <dbReference type="EC" id="3.1.3.11"/>
    </reaction>
</comment>
<evidence type="ECO:0000256" key="8">
    <source>
        <dbReference type="ARBA" id="ARBA00022842"/>
    </source>
</evidence>
<dbReference type="GO" id="GO:0042132">
    <property type="term" value="F:fructose 1,6-bisphosphate 1-phosphatase activity"/>
    <property type="evidence" value="ECO:0007669"/>
    <property type="project" value="UniProtKB-EC"/>
</dbReference>
<dbReference type="InterPro" id="IPR028343">
    <property type="entry name" value="FBPtase"/>
</dbReference>
<accession>A0A8J6C6I6</accession>
<dbReference type="Pfam" id="PF18913">
    <property type="entry name" value="FBPase_C"/>
    <property type="match status" value="1"/>
</dbReference>
<dbReference type="Gene3D" id="3.30.540.10">
    <property type="entry name" value="Fructose-1,6-Bisphosphatase, subunit A, domain 1"/>
    <property type="match status" value="1"/>
</dbReference>
<comment type="similarity">
    <text evidence="3 12">Belongs to the FBPase class 1 family.</text>
</comment>
<dbReference type="InterPro" id="IPR000146">
    <property type="entry name" value="FBPase_class-1"/>
</dbReference>
<dbReference type="EC" id="3.1.3.11" evidence="5"/>
<keyword evidence="6" id="KW-0479">Metal-binding</keyword>
<dbReference type="GO" id="GO:0006094">
    <property type="term" value="P:gluconeogenesis"/>
    <property type="evidence" value="ECO:0007669"/>
    <property type="project" value="TreeGrafter"/>
</dbReference>
<dbReference type="CDD" id="cd00354">
    <property type="entry name" value="FBPase"/>
    <property type="match status" value="1"/>
</dbReference>
<evidence type="ECO:0000256" key="10">
    <source>
        <dbReference type="ARBA" id="ARBA00024331"/>
    </source>
</evidence>
<evidence type="ECO:0000313" key="16">
    <source>
        <dbReference type="EMBL" id="KAG8460146.1"/>
    </source>
</evidence>
<evidence type="ECO:0000256" key="4">
    <source>
        <dbReference type="ARBA" id="ARBA00011881"/>
    </source>
</evidence>
<dbReference type="SUPFAM" id="SSF56655">
    <property type="entry name" value="Carbohydrate phosphatase"/>
    <property type="match status" value="1"/>
</dbReference>
<dbReference type="InterPro" id="IPR033391">
    <property type="entry name" value="FBPase_N"/>
</dbReference>
<keyword evidence="17" id="KW-1185">Reference proteome</keyword>
<protein>
    <recommendedName>
        <fullName evidence="5">fructose-bisphosphatase</fullName>
        <ecNumber evidence="5">3.1.3.11</ecNumber>
    </recommendedName>
    <alternativeName>
        <fullName evidence="11">D-fructose-1,6-bisphosphate 1-phosphohydrolase</fullName>
    </alternativeName>
</protein>
<evidence type="ECO:0000313" key="17">
    <source>
        <dbReference type="Proteomes" id="UP000751190"/>
    </source>
</evidence>
<keyword evidence="8" id="KW-0460">Magnesium</keyword>
<dbReference type="HAMAP" id="MF_01855">
    <property type="entry name" value="FBPase_class1"/>
    <property type="match status" value="1"/>
</dbReference>
<dbReference type="PANTHER" id="PTHR11556:SF1">
    <property type="entry name" value="FRUCTOSE-BISPHOSPHATASE"/>
    <property type="match status" value="1"/>
</dbReference>
<dbReference type="PRINTS" id="PR00115">
    <property type="entry name" value="F16BPHPHTASE"/>
</dbReference>
<evidence type="ECO:0000256" key="7">
    <source>
        <dbReference type="ARBA" id="ARBA00022801"/>
    </source>
</evidence>
<dbReference type="GO" id="GO:0006002">
    <property type="term" value="P:fructose 6-phosphate metabolic process"/>
    <property type="evidence" value="ECO:0007669"/>
    <property type="project" value="TreeGrafter"/>
</dbReference>
<feature type="domain" description="Fructose-1-6-bisphosphatase class I N-terminal" evidence="14">
    <location>
        <begin position="69"/>
        <end position="286"/>
    </location>
</feature>
<feature type="signal peptide" evidence="13">
    <location>
        <begin position="1"/>
        <end position="18"/>
    </location>
</feature>
<proteinExistence type="inferred from homology"/>
<evidence type="ECO:0000256" key="13">
    <source>
        <dbReference type="SAM" id="SignalP"/>
    </source>
</evidence>
<evidence type="ECO:0000256" key="11">
    <source>
        <dbReference type="ARBA" id="ARBA00032973"/>
    </source>
</evidence>
<reference evidence="16" key="1">
    <citation type="submission" date="2021-05" db="EMBL/GenBank/DDBJ databases">
        <title>The genome of the haptophyte Pavlova lutheri (Diacronema luteri, Pavlovales) - a model for lipid biosynthesis in eukaryotic algae.</title>
        <authorList>
            <person name="Hulatt C.J."/>
            <person name="Posewitz M.C."/>
        </authorList>
    </citation>
    <scope>NUCLEOTIDE SEQUENCE</scope>
    <source>
        <strain evidence="16">NIVA-4/92</strain>
    </source>
</reference>
<keyword evidence="13" id="KW-0732">Signal</keyword>
<name>A0A8J6C6I6_DIALT</name>
<comment type="pathway">
    <text evidence="10">Carbohydrate biosynthesis.</text>
</comment>
<dbReference type="InterPro" id="IPR044015">
    <property type="entry name" value="FBPase_C_dom"/>
</dbReference>
<dbReference type="GO" id="GO:0046872">
    <property type="term" value="F:metal ion binding"/>
    <property type="evidence" value="ECO:0007669"/>
    <property type="project" value="UniProtKB-KW"/>
</dbReference>
<dbReference type="AlphaFoldDB" id="A0A8J6C6I6"/>
<feature type="chain" id="PRO_5035195028" description="fructose-bisphosphatase" evidence="13">
    <location>
        <begin position="19"/>
        <end position="447"/>
    </location>
</feature>
<feature type="domain" description="Fructose-1-6-bisphosphatase class 1 C-terminal" evidence="15">
    <location>
        <begin position="290"/>
        <end position="420"/>
    </location>
</feature>
<dbReference type="PROSITE" id="PS00124">
    <property type="entry name" value="FBPASE"/>
    <property type="match status" value="1"/>
</dbReference>
<comment type="caution">
    <text evidence="16">The sequence shown here is derived from an EMBL/GenBank/DDBJ whole genome shotgun (WGS) entry which is preliminary data.</text>
</comment>